<organism evidence="1 2">
    <name type="scientific">Melia azedarach</name>
    <name type="common">Chinaberry tree</name>
    <dbReference type="NCBI Taxonomy" id="155640"/>
    <lineage>
        <taxon>Eukaryota</taxon>
        <taxon>Viridiplantae</taxon>
        <taxon>Streptophyta</taxon>
        <taxon>Embryophyta</taxon>
        <taxon>Tracheophyta</taxon>
        <taxon>Spermatophyta</taxon>
        <taxon>Magnoliopsida</taxon>
        <taxon>eudicotyledons</taxon>
        <taxon>Gunneridae</taxon>
        <taxon>Pentapetalae</taxon>
        <taxon>rosids</taxon>
        <taxon>malvids</taxon>
        <taxon>Sapindales</taxon>
        <taxon>Meliaceae</taxon>
        <taxon>Melia</taxon>
    </lineage>
</organism>
<proteinExistence type="predicted"/>
<name>A0ACC1YJT9_MELAZ</name>
<evidence type="ECO:0000313" key="1">
    <source>
        <dbReference type="EMBL" id="KAJ4723702.1"/>
    </source>
</evidence>
<evidence type="ECO:0000313" key="2">
    <source>
        <dbReference type="Proteomes" id="UP001164539"/>
    </source>
</evidence>
<accession>A0ACC1YJT9</accession>
<keyword evidence="2" id="KW-1185">Reference proteome</keyword>
<sequence length="104" mass="11249">MLANLTFSGFPAYPLKELSNEDFLCLLAQQSLGPRDFSKHQSLKEIGEKIAIKRKGLPLAAKTVAGLLRVNMIGPLGKKMCSMGSGKVQRCDEVKGEISNQIGS</sequence>
<reference evidence="1 2" key="1">
    <citation type="journal article" date="2023" name="Science">
        <title>Complex scaffold remodeling in plant triterpene biosynthesis.</title>
        <authorList>
            <person name="De La Pena R."/>
            <person name="Hodgson H."/>
            <person name="Liu J.C."/>
            <person name="Stephenson M.J."/>
            <person name="Martin A.C."/>
            <person name="Owen C."/>
            <person name="Harkess A."/>
            <person name="Leebens-Mack J."/>
            <person name="Jimenez L.E."/>
            <person name="Osbourn A."/>
            <person name="Sattely E.S."/>
        </authorList>
    </citation>
    <scope>NUCLEOTIDE SEQUENCE [LARGE SCALE GENOMIC DNA]</scope>
    <source>
        <strain evidence="2">cv. JPN11</strain>
        <tissue evidence="1">Leaf</tissue>
    </source>
</reference>
<dbReference type="Proteomes" id="UP001164539">
    <property type="component" value="Chromosome 3"/>
</dbReference>
<dbReference type="EMBL" id="CM051396">
    <property type="protein sequence ID" value="KAJ4723702.1"/>
    <property type="molecule type" value="Genomic_DNA"/>
</dbReference>
<comment type="caution">
    <text evidence="1">The sequence shown here is derived from an EMBL/GenBank/DDBJ whole genome shotgun (WGS) entry which is preliminary data.</text>
</comment>
<protein>
    <submittedName>
        <fullName evidence="1">Disease resistance protein</fullName>
    </submittedName>
</protein>
<gene>
    <name evidence="1" type="ORF">OWV82_007038</name>
</gene>